<reference evidence="2 3" key="1">
    <citation type="submission" date="2019-06" db="EMBL/GenBank/DDBJ databases">
        <title>Sequencing the genomes of 1000 actinobacteria strains.</title>
        <authorList>
            <person name="Klenk H.-P."/>
        </authorList>
    </citation>
    <scope>NUCLEOTIDE SEQUENCE [LARGE SCALE GENOMIC DNA]</scope>
    <source>
        <strain evidence="2 3">DSM 12362</strain>
    </source>
</reference>
<evidence type="ECO:0000259" key="1">
    <source>
        <dbReference type="Pfam" id="PF01370"/>
    </source>
</evidence>
<feature type="domain" description="NAD-dependent epimerase/dehydratase" evidence="1">
    <location>
        <begin position="4"/>
        <end position="210"/>
    </location>
</feature>
<dbReference type="GO" id="GO:0005737">
    <property type="term" value="C:cytoplasm"/>
    <property type="evidence" value="ECO:0007669"/>
    <property type="project" value="TreeGrafter"/>
</dbReference>
<dbReference type="InterPro" id="IPR051783">
    <property type="entry name" value="NAD(P)-dependent_oxidoreduct"/>
</dbReference>
<keyword evidence="3" id="KW-1185">Reference proteome</keyword>
<dbReference type="InterPro" id="IPR036291">
    <property type="entry name" value="NAD(P)-bd_dom_sf"/>
</dbReference>
<gene>
    <name evidence="2" type="ORF">FB476_3003</name>
</gene>
<dbReference type="Proteomes" id="UP000315133">
    <property type="component" value="Unassembled WGS sequence"/>
</dbReference>
<dbReference type="GO" id="GO:0004029">
    <property type="term" value="F:aldehyde dehydrogenase (NAD+) activity"/>
    <property type="evidence" value="ECO:0007669"/>
    <property type="project" value="TreeGrafter"/>
</dbReference>
<dbReference type="Gene3D" id="3.40.50.720">
    <property type="entry name" value="NAD(P)-binding Rossmann-like Domain"/>
    <property type="match status" value="1"/>
</dbReference>
<dbReference type="AlphaFoldDB" id="A0A543K872"/>
<dbReference type="PANTHER" id="PTHR48079">
    <property type="entry name" value="PROTEIN YEEZ"/>
    <property type="match status" value="1"/>
</dbReference>
<accession>A0A543K872</accession>
<organism evidence="2 3">
    <name type="scientific">Ornithinimicrobium humiphilum</name>
    <dbReference type="NCBI Taxonomy" id="125288"/>
    <lineage>
        <taxon>Bacteria</taxon>
        <taxon>Bacillati</taxon>
        <taxon>Actinomycetota</taxon>
        <taxon>Actinomycetes</taxon>
        <taxon>Micrococcales</taxon>
        <taxon>Ornithinimicrobiaceae</taxon>
        <taxon>Ornithinimicrobium</taxon>
    </lineage>
</organism>
<dbReference type="EMBL" id="VFPU01000002">
    <property type="protein sequence ID" value="TQM91265.1"/>
    <property type="molecule type" value="Genomic_DNA"/>
</dbReference>
<dbReference type="OrthoDB" id="9772485at2"/>
<dbReference type="PANTHER" id="PTHR48079:SF6">
    <property type="entry name" value="NAD(P)-BINDING DOMAIN-CONTAINING PROTEIN-RELATED"/>
    <property type="match status" value="1"/>
</dbReference>
<name>A0A543K872_9MICO</name>
<protein>
    <submittedName>
        <fullName evidence="2">Nucleoside-diphosphate-sugar epimerase</fullName>
    </submittedName>
</protein>
<proteinExistence type="predicted"/>
<evidence type="ECO:0000313" key="2">
    <source>
        <dbReference type="EMBL" id="TQM91265.1"/>
    </source>
</evidence>
<dbReference type="InterPro" id="IPR001509">
    <property type="entry name" value="Epimerase_deHydtase"/>
</dbReference>
<dbReference type="RefSeq" id="WP_141820798.1">
    <property type="nucleotide sequence ID" value="NZ_BAAAIL010000001.1"/>
</dbReference>
<sequence>MTVSVVGASGFVGSHVAARLEASGHRVIRLPAPRITSTREGASTAWRNSPALVEALADAVAGSGALVNCAGLPDASAGESPMLFGANAALPGILVAAAEVAHIPRFVHVSSAVVQGGKAVLDTSAPSAAHSPYALSKSLGERTVHAPPQHNTLRVCYRPPSVHAPSRRITRSLFWIANSPLSTVVAPGDRPTPQAHIENVADAIAFLSTTTTPPPSTVVHPYEGWTTASFLTMLASGRPPRRIPEVLATPIDRMLRLAARSPSLAPNARRLHMLWFGQKQAPSWLTEHSWKPPAGPDAWTQMVVALATTRPTSPPKNKDSS</sequence>
<dbReference type="SUPFAM" id="SSF51735">
    <property type="entry name" value="NAD(P)-binding Rossmann-fold domains"/>
    <property type="match status" value="1"/>
</dbReference>
<comment type="caution">
    <text evidence="2">The sequence shown here is derived from an EMBL/GenBank/DDBJ whole genome shotgun (WGS) entry which is preliminary data.</text>
</comment>
<dbReference type="Pfam" id="PF01370">
    <property type="entry name" value="Epimerase"/>
    <property type="match status" value="1"/>
</dbReference>
<evidence type="ECO:0000313" key="3">
    <source>
        <dbReference type="Proteomes" id="UP000315133"/>
    </source>
</evidence>